<dbReference type="SUPFAM" id="SSF50022">
    <property type="entry name" value="ISP domain"/>
    <property type="match status" value="1"/>
</dbReference>
<evidence type="ECO:0000256" key="5">
    <source>
        <dbReference type="ARBA" id="ARBA00023157"/>
    </source>
</evidence>
<organism evidence="8 9">
    <name type="scientific">Exiguobacterium mexicanum</name>
    <dbReference type="NCBI Taxonomy" id="340146"/>
    <lineage>
        <taxon>Bacteria</taxon>
        <taxon>Bacillati</taxon>
        <taxon>Bacillota</taxon>
        <taxon>Bacilli</taxon>
        <taxon>Bacillales</taxon>
        <taxon>Bacillales Family XII. Incertae Sedis</taxon>
        <taxon>Exiguobacterium</taxon>
    </lineage>
</organism>
<reference evidence="8 9" key="1">
    <citation type="submission" date="2023-06" db="EMBL/GenBank/DDBJ databases">
        <title>Influencing factors and mechanism of Cr(VI) reduction by facultative anaerobic Exiguobacterium sp. PY14.</title>
        <authorList>
            <person name="Zou L."/>
        </authorList>
    </citation>
    <scope>NUCLEOTIDE SEQUENCE [LARGE SCALE GENOMIC DNA]</scope>
    <source>
        <strain evidence="8 9">PY14</strain>
    </source>
</reference>
<sequence length="129" mass="14408">MASLGPLSELEKGDFPKKVFYKTTVQDAWVEQEMEGFLYINKNKEDNSLLIMSPICTHLGCAAGNAEVSMKENEGVEFYCPCHGGKYDEQGINVGGPPPRSLDVFESFIEDKNVCIAILSPMVREKRKK</sequence>
<accession>A0ABT7MT07</accession>
<comment type="caution">
    <text evidence="8">The sequence shown here is derived from an EMBL/GenBank/DDBJ whole genome shotgun (WGS) entry which is preliminary data.</text>
</comment>
<evidence type="ECO:0000313" key="8">
    <source>
        <dbReference type="EMBL" id="MDL5378312.1"/>
    </source>
</evidence>
<evidence type="ECO:0000256" key="4">
    <source>
        <dbReference type="ARBA" id="ARBA00023014"/>
    </source>
</evidence>
<gene>
    <name evidence="8" type="ORF">QR695_15030</name>
</gene>
<evidence type="ECO:0000256" key="3">
    <source>
        <dbReference type="ARBA" id="ARBA00023004"/>
    </source>
</evidence>
<evidence type="ECO:0000256" key="6">
    <source>
        <dbReference type="ARBA" id="ARBA00034078"/>
    </source>
</evidence>
<dbReference type="InterPro" id="IPR036922">
    <property type="entry name" value="Rieske_2Fe-2S_sf"/>
</dbReference>
<evidence type="ECO:0000259" key="7">
    <source>
        <dbReference type="PROSITE" id="PS51296"/>
    </source>
</evidence>
<dbReference type="RefSeq" id="WP_251129040.1">
    <property type="nucleotide sequence ID" value="NZ_CP183077.1"/>
</dbReference>
<dbReference type="PRINTS" id="PR00162">
    <property type="entry name" value="RIESKE"/>
</dbReference>
<evidence type="ECO:0000256" key="2">
    <source>
        <dbReference type="ARBA" id="ARBA00022723"/>
    </source>
</evidence>
<evidence type="ECO:0000256" key="1">
    <source>
        <dbReference type="ARBA" id="ARBA00022714"/>
    </source>
</evidence>
<dbReference type="Proteomes" id="UP001230807">
    <property type="component" value="Unassembled WGS sequence"/>
</dbReference>
<dbReference type="EMBL" id="JASWER010000023">
    <property type="protein sequence ID" value="MDL5378312.1"/>
    <property type="molecule type" value="Genomic_DNA"/>
</dbReference>
<keyword evidence="3" id="KW-0408">Iron</keyword>
<keyword evidence="1" id="KW-0001">2Fe-2S</keyword>
<keyword evidence="5" id="KW-1015">Disulfide bond</keyword>
<dbReference type="InterPro" id="IPR014349">
    <property type="entry name" value="Rieske_Fe-S_prot"/>
</dbReference>
<keyword evidence="4" id="KW-0411">Iron-sulfur</keyword>
<dbReference type="PROSITE" id="PS51296">
    <property type="entry name" value="RIESKE"/>
    <property type="match status" value="1"/>
</dbReference>
<evidence type="ECO:0000313" key="9">
    <source>
        <dbReference type="Proteomes" id="UP001230807"/>
    </source>
</evidence>
<keyword evidence="2" id="KW-0479">Metal-binding</keyword>
<keyword evidence="9" id="KW-1185">Reference proteome</keyword>
<dbReference type="Gene3D" id="2.102.10.10">
    <property type="entry name" value="Rieske [2Fe-2S] iron-sulphur domain"/>
    <property type="match status" value="1"/>
</dbReference>
<dbReference type="InterPro" id="IPR017941">
    <property type="entry name" value="Rieske_2Fe-2S"/>
</dbReference>
<comment type="cofactor">
    <cofactor evidence="6">
        <name>[2Fe-2S] cluster</name>
        <dbReference type="ChEBI" id="CHEBI:190135"/>
    </cofactor>
</comment>
<dbReference type="InterPro" id="IPR005805">
    <property type="entry name" value="Rieske_Fe-S_prot_C"/>
</dbReference>
<proteinExistence type="predicted"/>
<name>A0ABT7MT07_9BACL</name>
<dbReference type="Pfam" id="PF00355">
    <property type="entry name" value="Rieske"/>
    <property type="match status" value="1"/>
</dbReference>
<dbReference type="PANTHER" id="PTHR10134">
    <property type="entry name" value="CYTOCHROME B-C1 COMPLEX SUBUNIT RIESKE, MITOCHONDRIAL"/>
    <property type="match status" value="1"/>
</dbReference>
<protein>
    <submittedName>
        <fullName evidence="8">Rieske 2Fe-2S domain-containing protein</fullName>
    </submittedName>
</protein>
<feature type="domain" description="Rieske" evidence="7">
    <location>
        <begin position="45"/>
        <end position="116"/>
    </location>
</feature>